<evidence type="ECO:0000313" key="2">
    <source>
        <dbReference type="Proteomes" id="UP000004596"/>
    </source>
</evidence>
<name>B3C7H4_9BACE</name>
<dbReference type="STRING" id="471870.BACINT_00864"/>
<comment type="caution">
    <text evidence="1">The sequence shown here is derived from an EMBL/GenBank/DDBJ whole genome shotgun (WGS) entry which is preliminary data.</text>
</comment>
<reference evidence="1 2" key="1">
    <citation type="submission" date="2008-04" db="EMBL/GenBank/DDBJ databases">
        <title>Draft genome sequence of Bacteroides intestinalis (DSM 17393).</title>
        <authorList>
            <person name="Sudarsanam P."/>
            <person name="Ley R."/>
            <person name="Guruge J."/>
            <person name="Turnbaugh P.J."/>
            <person name="Mahowald M."/>
            <person name="Liep D."/>
            <person name="Gordon J."/>
        </authorList>
    </citation>
    <scope>NUCLEOTIDE SEQUENCE [LARGE SCALE GENOMIC DNA]</scope>
    <source>
        <strain evidence="1 2">DSM 17393</strain>
    </source>
</reference>
<accession>B3C7H4</accession>
<sequence>MHAHKGILTVVQVIVALANVEIENADGVYLLHLGVKFSQLDMLRDGLGNAEEDALQIVYLARVLHLDDNDFILTVARLDVHTVELIVFTLLVALAFQYLDNADRLAQQHGEEAFEHAEVGFVAQQALHRPVKTYISVFLYHNFCFFCLRTKVSIISVPNVSGSDYLFDSFPIKIDFLQPKQIKTGTIIMKYLFFVLCGSKQKTIFVPIFV</sequence>
<proteinExistence type="predicted"/>
<gene>
    <name evidence="1" type="ORF">BACINT_00864</name>
</gene>
<reference evidence="1 2" key="2">
    <citation type="submission" date="2008-04" db="EMBL/GenBank/DDBJ databases">
        <authorList>
            <person name="Fulton L."/>
            <person name="Clifton S."/>
            <person name="Fulton B."/>
            <person name="Xu J."/>
            <person name="Minx P."/>
            <person name="Pepin K.H."/>
            <person name="Johnson M."/>
            <person name="Thiruvilangam P."/>
            <person name="Bhonagiri V."/>
            <person name="Nash W.E."/>
            <person name="Mardis E.R."/>
            <person name="Wilson R.K."/>
        </authorList>
    </citation>
    <scope>NUCLEOTIDE SEQUENCE [LARGE SCALE GENOMIC DNA]</scope>
    <source>
        <strain evidence="1 2">DSM 17393</strain>
    </source>
</reference>
<protein>
    <submittedName>
        <fullName evidence="1">Uncharacterized protein</fullName>
    </submittedName>
</protein>
<dbReference type="Proteomes" id="UP000004596">
    <property type="component" value="Unassembled WGS sequence"/>
</dbReference>
<evidence type="ECO:0000313" key="1">
    <source>
        <dbReference type="EMBL" id="EDV07297.1"/>
    </source>
</evidence>
<dbReference type="AlphaFoldDB" id="B3C7H4"/>
<organism evidence="1 2">
    <name type="scientific">Bacteroides intestinalis DSM 17393</name>
    <dbReference type="NCBI Taxonomy" id="471870"/>
    <lineage>
        <taxon>Bacteria</taxon>
        <taxon>Pseudomonadati</taxon>
        <taxon>Bacteroidota</taxon>
        <taxon>Bacteroidia</taxon>
        <taxon>Bacteroidales</taxon>
        <taxon>Bacteroidaceae</taxon>
        <taxon>Bacteroides</taxon>
    </lineage>
</organism>
<dbReference type="EMBL" id="ABJL02000006">
    <property type="protein sequence ID" value="EDV07297.1"/>
    <property type="molecule type" value="Genomic_DNA"/>
</dbReference>